<keyword evidence="2" id="KW-0808">Transferase</keyword>
<evidence type="ECO:0000313" key="3">
    <source>
        <dbReference type="Proteomes" id="UP000229972"/>
    </source>
</evidence>
<dbReference type="SUPFAM" id="SSF53448">
    <property type="entry name" value="Nucleotide-diphospho-sugar transferases"/>
    <property type="match status" value="1"/>
</dbReference>
<dbReference type="PANTHER" id="PTHR48090:SF7">
    <property type="entry name" value="RFBJ PROTEIN"/>
    <property type="match status" value="1"/>
</dbReference>
<comment type="caution">
    <text evidence="2">The sequence shown here is derived from an EMBL/GenBank/DDBJ whole genome shotgun (WGS) entry which is preliminary data.</text>
</comment>
<dbReference type="Pfam" id="PF00535">
    <property type="entry name" value="Glycos_transf_2"/>
    <property type="match status" value="1"/>
</dbReference>
<organism evidence="2 3">
    <name type="scientific">Candidatus Falkowbacteria bacterium CG10_big_fil_rev_8_21_14_0_10_37_18</name>
    <dbReference type="NCBI Taxonomy" id="1974562"/>
    <lineage>
        <taxon>Bacteria</taxon>
        <taxon>Candidatus Falkowiibacteriota</taxon>
    </lineage>
</organism>
<dbReference type="InterPro" id="IPR029044">
    <property type="entry name" value="Nucleotide-diphossugar_trans"/>
</dbReference>
<reference evidence="3" key="1">
    <citation type="submission" date="2017-09" db="EMBL/GenBank/DDBJ databases">
        <title>Depth-based differentiation of microbial function through sediment-hosted aquifers and enrichment of novel symbionts in the deep terrestrial subsurface.</title>
        <authorList>
            <person name="Probst A.J."/>
            <person name="Ladd B."/>
            <person name="Jarett J.K."/>
            <person name="Geller-Mcgrath D.E."/>
            <person name="Sieber C.M.K."/>
            <person name="Emerson J.B."/>
            <person name="Anantharaman K."/>
            <person name="Thomas B.C."/>
            <person name="Malmstrom R."/>
            <person name="Stieglmeier M."/>
            <person name="Klingl A."/>
            <person name="Woyke T."/>
            <person name="Ryan C.M."/>
            <person name="Banfield J.F."/>
        </authorList>
    </citation>
    <scope>NUCLEOTIDE SEQUENCE [LARGE SCALE GENOMIC DNA]</scope>
</reference>
<proteinExistence type="predicted"/>
<dbReference type="GO" id="GO:0016740">
    <property type="term" value="F:transferase activity"/>
    <property type="evidence" value="ECO:0007669"/>
    <property type="project" value="UniProtKB-KW"/>
</dbReference>
<evidence type="ECO:0000259" key="1">
    <source>
        <dbReference type="Pfam" id="PF00535"/>
    </source>
</evidence>
<evidence type="ECO:0000313" key="2">
    <source>
        <dbReference type="EMBL" id="PIR95560.1"/>
    </source>
</evidence>
<feature type="domain" description="Glycosyltransferase 2-like" evidence="1">
    <location>
        <begin position="4"/>
        <end position="161"/>
    </location>
</feature>
<dbReference type="AlphaFoldDB" id="A0A2H0VB75"/>
<dbReference type="CDD" id="cd04179">
    <property type="entry name" value="DPM_DPG-synthase_like"/>
    <property type="match status" value="1"/>
</dbReference>
<dbReference type="PANTHER" id="PTHR48090">
    <property type="entry name" value="UNDECAPRENYL-PHOSPHATE 4-DEOXY-4-FORMAMIDO-L-ARABINOSE TRANSFERASE-RELATED"/>
    <property type="match status" value="1"/>
</dbReference>
<dbReference type="InterPro" id="IPR001173">
    <property type="entry name" value="Glyco_trans_2-like"/>
</dbReference>
<name>A0A2H0VB75_9BACT</name>
<gene>
    <name evidence="2" type="ORF">COT93_02005</name>
</gene>
<accession>A0A2H0VB75</accession>
<sequence>MKISCVIPAFNEAKNIVKVVSDVRPYVAEIIVVDDCSSDNTAQLATAAGATVLRHPINRGQGASLQTGNDYALEHGSDIIIHFDADDQFLASEIPEMAAPIISGQADIVFGSRFLKKKSQLPFLKQQLLLPLARIFNRLFLGLKLSDPQNGFRALNRQAAQAIKISNREMAHATEIQAKAQAAQLKIKEISVTVLYHEFGQKFSGGLKIVKDLLIHKIIK</sequence>
<protein>
    <submittedName>
        <fullName evidence="2">Glycosyltransferase family 2 protein</fullName>
    </submittedName>
</protein>
<dbReference type="Gene3D" id="3.90.550.10">
    <property type="entry name" value="Spore Coat Polysaccharide Biosynthesis Protein SpsA, Chain A"/>
    <property type="match status" value="1"/>
</dbReference>
<dbReference type="Proteomes" id="UP000229972">
    <property type="component" value="Unassembled WGS sequence"/>
</dbReference>
<dbReference type="InterPro" id="IPR050256">
    <property type="entry name" value="Glycosyltransferase_2"/>
</dbReference>
<dbReference type="EMBL" id="PFAL01000017">
    <property type="protein sequence ID" value="PIR95560.1"/>
    <property type="molecule type" value="Genomic_DNA"/>
</dbReference>